<reference evidence="2" key="1">
    <citation type="journal article" date="2019" name="Int. J. Syst. Evol. Microbiol.">
        <title>The Global Catalogue of Microorganisms (GCM) 10K type strain sequencing project: providing services to taxonomists for standard genome sequencing and annotation.</title>
        <authorList>
            <consortium name="The Broad Institute Genomics Platform"/>
            <consortium name="The Broad Institute Genome Sequencing Center for Infectious Disease"/>
            <person name="Wu L."/>
            <person name="Ma J."/>
        </authorList>
    </citation>
    <scope>NUCLEOTIDE SEQUENCE [LARGE SCALE GENOMIC DNA]</scope>
    <source>
        <strain evidence="2">JCM 15896</strain>
    </source>
</reference>
<comment type="caution">
    <text evidence="1">The sequence shown here is derived from an EMBL/GenBank/DDBJ whole genome shotgun (WGS) entry which is preliminary data.</text>
</comment>
<dbReference type="EMBL" id="BAAAFD010000001">
    <property type="protein sequence ID" value="GAA0853198.1"/>
    <property type="molecule type" value="Genomic_DNA"/>
</dbReference>
<keyword evidence="2" id="KW-1185">Reference proteome</keyword>
<proteinExistence type="predicted"/>
<protein>
    <submittedName>
        <fullName evidence="1">Uncharacterized protein</fullName>
    </submittedName>
</protein>
<dbReference type="RefSeq" id="WP_343856259.1">
    <property type="nucleotide sequence ID" value="NZ_BAAAFD010000001.1"/>
</dbReference>
<accession>A0ABP3WQS0</accession>
<evidence type="ECO:0000313" key="2">
    <source>
        <dbReference type="Proteomes" id="UP001500359"/>
    </source>
</evidence>
<name>A0ABP3WQS0_9ALTE</name>
<gene>
    <name evidence="1" type="ORF">GCM10009114_05380</name>
</gene>
<dbReference type="Proteomes" id="UP001500359">
    <property type="component" value="Unassembled WGS sequence"/>
</dbReference>
<evidence type="ECO:0000313" key="1">
    <source>
        <dbReference type="EMBL" id="GAA0853198.1"/>
    </source>
</evidence>
<organism evidence="1 2">
    <name type="scientific">Aliiglaciecola litoralis</name>
    <dbReference type="NCBI Taxonomy" id="582857"/>
    <lineage>
        <taxon>Bacteria</taxon>
        <taxon>Pseudomonadati</taxon>
        <taxon>Pseudomonadota</taxon>
        <taxon>Gammaproteobacteria</taxon>
        <taxon>Alteromonadales</taxon>
        <taxon>Alteromonadaceae</taxon>
        <taxon>Aliiglaciecola</taxon>
    </lineage>
</organism>
<sequence>MKVLVCLNILQLVFIGFILTKLFNLESQIVAQQTEPSPSISEHSHNANLDANTLFVDDALNEHADFLRGVIHEEITASLRENQTAKLATTPSAKPYAANPPPEVDQEYLSEVQSDFDYYLSDGQISDLNMAIFQSKIAKLDQQNRKEMLRKLVRALNSGELEGRL</sequence>